<dbReference type="Pfam" id="PF20431">
    <property type="entry name" value="E_motif"/>
    <property type="match status" value="1"/>
</dbReference>
<accession>A0AAV7F9Z7</accession>
<dbReference type="FunFam" id="1.25.40.10:FF:000488">
    <property type="entry name" value="Pentatricopeptide repeat-containing protein, mitochondrial"/>
    <property type="match status" value="1"/>
</dbReference>
<feature type="repeat" description="PPR" evidence="4">
    <location>
        <begin position="422"/>
        <end position="456"/>
    </location>
</feature>
<dbReference type="Pfam" id="PF01535">
    <property type="entry name" value="PPR"/>
    <property type="match status" value="2"/>
</dbReference>
<evidence type="ECO:0000256" key="3">
    <source>
        <dbReference type="ARBA" id="ARBA00022946"/>
    </source>
</evidence>
<dbReference type="SUPFAM" id="SSF48452">
    <property type="entry name" value="TPR-like"/>
    <property type="match status" value="1"/>
</dbReference>
<feature type="repeat" description="PPR" evidence="4">
    <location>
        <begin position="155"/>
        <end position="185"/>
    </location>
</feature>
<dbReference type="InterPro" id="IPR032867">
    <property type="entry name" value="DYW_dom"/>
</dbReference>
<keyword evidence="3" id="KW-0809">Transit peptide</keyword>
<organism evidence="6 7">
    <name type="scientific">Aristolochia fimbriata</name>
    <name type="common">White veined hardy Dutchman's pipe vine</name>
    <dbReference type="NCBI Taxonomy" id="158543"/>
    <lineage>
        <taxon>Eukaryota</taxon>
        <taxon>Viridiplantae</taxon>
        <taxon>Streptophyta</taxon>
        <taxon>Embryophyta</taxon>
        <taxon>Tracheophyta</taxon>
        <taxon>Spermatophyta</taxon>
        <taxon>Magnoliopsida</taxon>
        <taxon>Magnoliidae</taxon>
        <taxon>Piperales</taxon>
        <taxon>Aristolochiaceae</taxon>
        <taxon>Aristolochia</taxon>
    </lineage>
</organism>
<comment type="similarity">
    <text evidence="1">Belongs to the PPR family. PCMP-H subfamily.</text>
</comment>
<protein>
    <recommendedName>
        <fullName evidence="5">DYW domain-containing protein</fullName>
    </recommendedName>
</protein>
<evidence type="ECO:0000256" key="4">
    <source>
        <dbReference type="PROSITE-ProRule" id="PRU00708"/>
    </source>
</evidence>
<dbReference type="PANTHER" id="PTHR47926:SF420">
    <property type="entry name" value="REPEAT-CONTAINING PROTEIN, PUTATIVE-RELATED"/>
    <property type="match status" value="1"/>
</dbReference>
<dbReference type="InterPro" id="IPR011990">
    <property type="entry name" value="TPR-like_helical_dom_sf"/>
</dbReference>
<proteinExistence type="inferred from homology"/>
<gene>
    <name evidence="6" type="ORF">H6P81_001375</name>
</gene>
<evidence type="ECO:0000256" key="1">
    <source>
        <dbReference type="ARBA" id="ARBA00006643"/>
    </source>
</evidence>
<dbReference type="FunFam" id="1.25.40.10:FF:000366">
    <property type="entry name" value="Pentatricopeptide (PPR) repeat-containing protein"/>
    <property type="match status" value="1"/>
</dbReference>
<sequence length="592" mass="67088">MKFLFKTIAPPISTFSNSCHTGFPSAVVGNLKRFCYLKNLPRAIEALKSLQDLKVHPDPVIYVDIIKLCAQRGAVEQERLFDRIPERNVVSWTTLIAAHSNNSCGEKALNLLVLMNEEGVRPNGYTFSSVLRASDGLRTLRQLHCSILKYGLESDVFVRSALIDVYAKWGHLEMAFRVFEEMVTADLVVWNSVIGAYAQNGNAEQALNLFKQMRRADFSPNQGTLTSAFRACTSSVMLELGRQVHVQVLKFDSDLILENALLDMYCKCGSLEEAILLFERMKERDVISWSTMVSGLAQNGQSREALGLFKTMQQSGIRPNYITMVGVLFACSHAGLVDDGWYYYNSMKRLYGIEPGREHLGCMVDLLGRAGRVEEAAKFIDEMQLEADSVSWRTLLNACRVHRNVELAILAAKKVVEYDPEDIGAYVLLSNLYAESRRWRDVERVRETMRNRGVRKDPGCSWIELENQIHVFTLGDKSHPLIDKIILNSKILLQRTAEVGYVPDTNFILHDLDGEQGDDSLRFHSEKLAVAFGLMKSPRGKPIRIMKNLRICGDCHSFMKHVSKLESCTIKIRDPVRFHHFKDGRCACGDFW</sequence>
<dbReference type="PANTHER" id="PTHR47926">
    <property type="entry name" value="PENTATRICOPEPTIDE REPEAT-CONTAINING PROTEIN"/>
    <property type="match status" value="1"/>
</dbReference>
<dbReference type="EMBL" id="JAINDJ010000002">
    <property type="protein sequence ID" value="KAG9456867.1"/>
    <property type="molecule type" value="Genomic_DNA"/>
</dbReference>
<evidence type="ECO:0000313" key="7">
    <source>
        <dbReference type="Proteomes" id="UP000825729"/>
    </source>
</evidence>
<evidence type="ECO:0000259" key="5">
    <source>
        <dbReference type="Pfam" id="PF14432"/>
    </source>
</evidence>
<dbReference type="PROSITE" id="PS51375">
    <property type="entry name" value="PPR"/>
    <property type="match status" value="6"/>
</dbReference>
<dbReference type="NCBIfam" id="TIGR00756">
    <property type="entry name" value="PPR"/>
    <property type="match status" value="6"/>
</dbReference>
<feature type="repeat" description="PPR" evidence="4">
    <location>
        <begin position="285"/>
        <end position="319"/>
    </location>
</feature>
<dbReference type="GO" id="GO:0003723">
    <property type="term" value="F:RNA binding"/>
    <property type="evidence" value="ECO:0007669"/>
    <property type="project" value="InterPro"/>
</dbReference>
<reference evidence="6 7" key="1">
    <citation type="submission" date="2021-07" db="EMBL/GenBank/DDBJ databases">
        <title>The Aristolochia fimbriata genome: insights into angiosperm evolution, floral development and chemical biosynthesis.</title>
        <authorList>
            <person name="Jiao Y."/>
        </authorList>
    </citation>
    <scope>NUCLEOTIDE SEQUENCE [LARGE SCALE GENOMIC DNA]</scope>
    <source>
        <strain evidence="6">IBCAS-2021</strain>
        <tissue evidence="6">Leaf</tissue>
    </source>
</reference>
<keyword evidence="7" id="KW-1185">Reference proteome</keyword>
<dbReference type="Gene3D" id="1.25.40.10">
    <property type="entry name" value="Tetratricopeptide repeat domain"/>
    <property type="match status" value="4"/>
</dbReference>
<dbReference type="GO" id="GO:0009451">
    <property type="term" value="P:RNA modification"/>
    <property type="evidence" value="ECO:0007669"/>
    <property type="project" value="InterPro"/>
</dbReference>
<keyword evidence="2" id="KW-0677">Repeat</keyword>
<feature type="domain" description="DYW" evidence="5">
    <location>
        <begin position="500"/>
        <end position="592"/>
    </location>
</feature>
<dbReference type="InterPro" id="IPR046848">
    <property type="entry name" value="E_motif"/>
</dbReference>
<comment type="caution">
    <text evidence="6">The sequence shown here is derived from an EMBL/GenBank/DDBJ whole genome shotgun (WGS) entry which is preliminary data.</text>
</comment>
<dbReference type="InterPro" id="IPR046960">
    <property type="entry name" value="PPR_At4g14850-like_plant"/>
</dbReference>
<dbReference type="AlphaFoldDB" id="A0AAV7F9Z7"/>
<evidence type="ECO:0000313" key="6">
    <source>
        <dbReference type="EMBL" id="KAG9456867.1"/>
    </source>
</evidence>
<dbReference type="GO" id="GO:0008270">
    <property type="term" value="F:zinc ion binding"/>
    <property type="evidence" value="ECO:0007669"/>
    <property type="project" value="InterPro"/>
</dbReference>
<feature type="repeat" description="PPR" evidence="4">
    <location>
        <begin position="254"/>
        <end position="284"/>
    </location>
</feature>
<dbReference type="Proteomes" id="UP000825729">
    <property type="component" value="Unassembled WGS sequence"/>
</dbReference>
<name>A0AAV7F9Z7_ARIFI</name>
<feature type="repeat" description="PPR" evidence="4">
    <location>
        <begin position="186"/>
        <end position="220"/>
    </location>
</feature>
<feature type="repeat" description="PPR" evidence="4">
    <location>
        <begin position="88"/>
        <end position="122"/>
    </location>
</feature>
<dbReference type="Pfam" id="PF13041">
    <property type="entry name" value="PPR_2"/>
    <property type="match status" value="3"/>
</dbReference>
<evidence type="ECO:0000256" key="2">
    <source>
        <dbReference type="ARBA" id="ARBA00022737"/>
    </source>
</evidence>
<dbReference type="Pfam" id="PF14432">
    <property type="entry name" value="DYW_deaminase"/>
    <property type="match status" value="1"/>
</dbReference>
<dbReference type="InterPro" id="IPR002885">
    <property type="entry name" value="PPR_rpt"/>
</dbReference>
<dbReference type="FunFam" id="1.25.40.10:FF:000031">
    <property type="entry name" value="Pentatricopeptide repeat-containing protein mitochondrial"/>
    <property type="match status" value="1"/>
</dbReference>